<dbReference type="Proteomes" id="UP000485484">
    <property type="component" value="Unassembled WGS sequence"/>
</dbReference>
<evidence type="ECO:0000313" key="2">
    <source>
        <dbReference type="Proteomes" id="UP000485484"/>
    </source>
</evidence>
<accession>A0A1V5M8E8</accession>
<name>A0A1V5M8E8_UNCT6</name>
<evidence type="ECO:0000313" key="1">
    <source>
        <dbReference type="EMBL" id="OPZ89426.1"/>
    </source>
</evidence>
<protein>
    <submittedName>
        <fullName evidence="1">Uncharacterized protein</fullName>
    </submittedName>
</protein>
<reference evidence="1 2" key="1">
    <citation type="submission" date="2017-02" db="EMBL/GenBank/DDBJ databases">
        <title>Delving into the versatile metabolic prowess of the omnipresent phylum Bacteroidetes.</title>
        <authorList>
            <person name="Nobu M.K."/>
            <person name="Mei R."/>
            <person name="Narihiro T."/>
            <person name="Kuroda K."/>
            <person name="Liu W.-T."/>
        </authorList>
    </citation>
    <scope>NUCLEOTIDE SEQUENCE [LARGE SCALE GENOMIC DNA]</scope>
    <source>
        <strain evidence="1">ADurb.Bin417</strain>
    </source>
</reference>
<gene>
    <name evidence="1" type="ORF">BWY73_01510</name>
</gene>
<organism evidence="1 2">
    <name type="scientific">candidate division TA06 bacterium ADurb.Bin417</name>
    <dbReference type="NCBI Taxonomy" id="1852828"/>
    <lineage>
        <taxon>Bacteria</taxon>
        <taxon>Bacteria division TA06</taxon>
    </lineage>
</organism>
<comment type="caution">
    <text evidence="1">The sequence shown here is derived from an EMBL/GenBank/DDBJ whole genome shotgun (WGS) entry which is preliminary data.</text>
</comment>
<dbReference type="EMBL" id="MWAK01000369">
    <property type="protein sequence ID" value="OPZ89426.1"/>
    <property type="molecule type" value="Genomic_DNA"/>
</dbReference>
<dbReference type="AlphaFoldDB" id="A0A1V5M8E8"/>
<proteinExistence type="predicted"/>
<sequence>MIIIKPHHLVDIITDFGAGITDPEPHPYGHAVHSVTREILANPDVELGMEWGADDICRPCRHNLEGLCDDVIDTSYRPAAPKSKREWNLLLDRRWSERLGLRPDERLTAREFCARLRDRAGDVSDIYRELPGDRIATRQANLELGVRKLLEKPAKA</sequence>